<reference evidence="8" key="1">
    <citation type="journal article" date="2021" name="IMA Fungus">
        <title>Genomic characterization of three marine fungi, including Emericellopsis atlantica sp. nov. with signatures of a generalist lifestyle and marine biomass degradation.</title>
        <authorList>
            <person name="Hagestad O.C."/>
            <person name="Hou L."/>
            <person name="Andersen J.H."/>
            <person name="Hansen E.H."/>
            <person name="Altermark B."/>
            <person name="Li C."/>
            <person name="Kuhnert E."/>
            <person name="Cox R.J."/>
            <person name="Crous P.W."/>
            <person name="Spatafora J.W."/>
            <person name="Lail K."/>
            <person name="Amirebrahimi M."/>
            <person name="Lipzen A."/>
            <person name="Pangilinan J."/>
            <person name="Andreopoulos W."/>
            <person name="Hayes R.D."/>
            <person name="Ng V."/>
            <person name="Grigoriev I.V."/>
            <person name="Jackson S.A."/>
            <person name="Sutton T.D.S."/>
            <person name="Dobson A.D.W."/>
            <person name="Rama T."/>
        </authorList>
    </citation>
    <scope>NUCLEOTIDE SEQUENCE</scope>
    <source>
        <strain evidence="8">TS7</strain>
    </source>
</reference>
<evidence type="ECO:0000313" key="8">
    <source>
        <dbReference type="EMBL" id="KAG9252656.1"/>
    </source>
</evidence>
<protein>
    <submittedName>
        <fullName evidence="8">Transmembrane protein 6/97</fullName>
    </submittedName>
</protein>
<dbReference type="Proteomes" id="UP000887229">
    <property type="component" value="Unassembled WGS sequence"/>
</dbReference>
<dbReference type="GO" id="GO:0016020">
    <property type="term" value="C:membrane"/>
    <property type="evidence" value="ECO:0007669"/>
    <property type="project" value="UniProtKB-SubCell"/>
</dbReference>
<dbReference type="AlphaFoldDB" id="A0A9P7ZIQ0"/>
<keyword evidence="9" id="KW-1185">Reference proteome</keyword>
<dbReference type="PROSITE" id="PS51751">
    <property type="entry name" value="EXPERA"/>
    <property type="match status" value="1"/>
</dbReference>
<name>A0A9P7ZIQ0_9HYPO</name>
<keyword evidence="4 5" id="KW-0472">Membrane</keyword>
<organism evidence="8 9">
    <name type="scientific">Emericellopsis atlantica</name>
    <dbReference type="NCBI Taxonomy" id="2614577"/>
    <lineage>
        <taxon>Eukaryota</taxon>
        <taxon>Fungi</taxon>
        <taxon>Dikarya</taxon>
        <taxon>Ascomycota</taxon>
        <taxon>Pezizomycotina</taxon>
        <taxon>Sordariomycetes</taxon>
        <taxon>Hypocreomycetidae</taxon>
        <taxon>Hypocreales</taxon>
        <taxon>Bionectriaceae</taxon>
        <taxon>Emericellopsis</taxon>
    </lineage>
</organism>
<evidence type="ECO:0000256" key="5">
    <source>
        <dbReference type="PROSITE-ProRule" id="PRU01087"/>
    </source>
</evidence>
<feature type="transmembrane region" description="Helical" evidence="6">
    <location>
        <begin position="12"/>
        <end position="32"/>
    </location>
</feature>
<dbReference type="InterPro" id="IPR033118">
    <property type="entry name" value="EXPERA"/>
</dbReference>
<keyword evidence="3 5" id="KW-1133">Transmembrane helix</keyword>
<evidence type="ECO:0000256" key="6">
    <source>
        <dbReference type="SAM" id="Phobius"/>
    </source>
</evidence>
<comment type="subcellular location">
    <subcellularLocation>
        <location evidence="1">Membrane</location>
        <topology evidence="1">Multi-pass membrane protein</topology>
    </subcellularLocation>
</comment>
<dbReference type="OrthoDB" id="433124at2759"/>
<evidence type="ECO:0000256" key="1">
    <source>
        <dbReference type="ARBA" id="ARBA00004141"/>
    </source>
</evidence>
<dbReference type="PANTHER" id="PTHR31204:SF1">
    <property type="entry name" value="SIGMA INTRACELLULAR RECEPTOR 2"/>
    <property type="match status" value="1"/>
</dbReference>
<comment type="caution">
    <text evidence="8">The sequence shown here is derived from an EMBL/GenBank/DDBJ whole genome shotgun (WGS) entry which is preliminary data.</text>
</comment>
<dbReference type="PANTHER" id="PTHR31204">
    <property type="entry name" value="SIGMA INTRACELLULAR RECEPTOR 2"/>
    <property type="match status" value="1"/>
</dbReference>
<feature type="domain" description="EXPERA" evidence="7">
    <location>
        <begin position="8"/>
        <end position="159"/>
    </location>
</feature>
<evidence type="ECO:0000259" key="7">
    <source>
        <dbReference type="PROSITE" id="PS51751"/>
    </source>
</evidence>
<feature type="transmembrane region" description="Helical" evidence="6">
    <location>
        <begin position="107"/>
        <end position="128"/>
    </location>
</feature>
<keyword evidence="2 5" id="KW-0812">Transmembrane</keyword>
<dbReference type="GO" id="GO:0005783">
    <property type="term" value="C:endoplasmic reticulum"/>
    <property type="evidence" value="ECO:0007669"/>
    <property type="project" value="TreeGrafter"/>
</dbReference>
<dbReference type="EMBL" id="MU251261">
    <property type="protein sequence ID" value="KAG9252656.1"/>
    <property type="molecule type" value="Genomic_DNA"/>
</dbReference>
<gene>
    <name evidence="8" type="ORF">F5Z01DRAFT_675775</name>
</gene>
<evidence type="ECO:0000256" key="3">
    <source>
        <dbReference type="ARBA" id="ARBA00022989"/>
    </source>
</evidence>
<dbReference type="Pfam" id="PF05241">
    <property type="entry name" value="EBP"/>
    <property type="match status" value="1"/>
</dbReference>
<evidence type="ECO:0000256" key="4">
    <source>
        <dbReference type="ARBA" id="ARBA00023136"/>
    </source>
</evidence>
<evidence type="ECO:0000256" key="2">
    <source>
        <dbReference type="ARBA" id="ARBA00022692"/>
    </source>
</evidence>
<accession>A0A9P7ZIQ0</accession>
<proteinExistence type="predicted"/>
<dbReference type="InterPro" id="IPR051987">
    <property type="entry name" value="Sigma-2_receptor-like"/>
</dbReference>
<evidence type="ECO:0000313" key="9">
    <source>
        <dbReference type="Proteomes" id="UP000887229"/>
    </source>
</evidence>
<sequence>MAMSPAVRDSVYLLIVGAQLFGMIAMDLVPFYPKSLWEAPTAPLHSITFIRSTYVSFTSDPFFAHDIHEPWFQAFLYIEAFVQLPLAVYLVYKLSGGRATSEAAKELAGLMFGCVTGMGSTTCCYYLLTLGDEMVTPAQKTMLFWGEYLPYAVIPIIMAFDMHQRLLNRIAVAEARTKDQ</sequence>
<feature type="transmembrane region" description="Helical" evidence="6">
    <location>
        <begin position="148"/>
        <end position="167"/>
    </location>
</feature>
<dbReference type="RefSeq" id="XP_046116580.1">
    <property type="nucleotide sequence ID" value="XM_046265185.1"/>
</dbReference>
<feature type="transmembrane region" description="Helical" evidence="6">
    <location>
        <begin position="74"/>
        <end position="95"/>
    </location>
</feature>
<dbReference type="GeneID" id="70296088"/>